<accession>A0A804K3F7</accession>
<dbReference type="Gramene" id="Ma08_t06100.1">
    <property type="protein sequence ID" value="Ma08_p06100.1"/>
    <property type="gene ID" value="Ma08_g06100"/>
</dbReference>
<dbReference type="OMA" id="AKNLWIH"/>
<dbReference type="EMBL" id="HG996472">
    <property type="protein sequence ID" value="CAG1830720.1"/>
    <property type="molecule type" value="Genomic_DNA"/>
</dbReference>
<dbReference type="PANTHER" id="PTHR22835:SF275">
    <property type="entry name" value="OS01G0331100 PROTEIN"/>
    <property type="match status" value="1"/>
</dbReference>
<evidence type="ECO:0000256" key="4">
    <source>
        <dbReference type="ARBA" id="ARBA00023180"/>
    </source>
</evidence>
<dbReference type="CDD" id="cd01837">
    <property type="entry name" value="SGNH_plant_lipase_like"/>
    <property type="match status" value="1"/>
</dbReference>
<dbReference type="OrthoDB" id="655468at2759"/>
<keyword evidence="3" id="KW-0378">Hydrolase</keyword>
<dbReference type="Pfam" id="PF00657">
    <property type="entry name" value="Lipase_GDSL"/>
    <property type="match status" value="1"/>
</dbReference>
<dbReference type="InterPro" id="IPR001087">
    <property type="entry name" value="GDSL"/>
</dbReference>
<evidence type="ECO:0000256" key="1">
    <source>
        <dbReference type="ARBA" id="ARBA00008668"/>
    </source>
</evidence>
<feature type="chain" id="PRO_5036407863" evidence="5">
    <location>
        <begin position="31"/>
        <end position="371"/>
    </location>
</feature>
<feature type="signal peptide" evidence="5">
    <location>
        <begin position="1"/>
        <end position="30"/>
    </location>
</feature>
<keyword evidence="2 5" id="KW-0732">Signal</keyword>
<evidence type="ECO:0000256" key="5">
    <source>
        <dbReference type="SAM" id="SignalP"/>
    </source>
</evidence>
<dbReference type="EnsemblPlants" id="Ma08_t06100.1">
    <property type="protein sequence ID" value="Ma08_p06100.1"/>
    <property type="gene ID" value="Ma08_g06100"/>
</dbReference>
<name>A0A804K3F7_MUSAM</name>
<keyword evidence="4" id="KW-0325">Glycoprotein</keyword>
<sequence>MGGAAGRPPLTGLLPLTLLLLLPALPMESAHESHLRRRPVIFNFGDSNSDTGGLAAGLGLLLAQQEGRAFFHRPSGRLCDGRLVIDFLCESLHSIYLSPYMESLGSDFRNGANFAVIGSCTRPPNVPFSLAVQVQQFLRFKLRSLELVAQGAKGLTDAEGFQNALYAIDIGQNDLAAAFSANLTYAKVIRKIPSIIHEIKKAIKNLYDNGGKNFWVHNTGPLGCLPQKLALPRKNDSRLDPYGCLIPFNNAAKEFNAQLSALCDELNSKLKNATIVYTDIYSIKYDLIANFTKYGFETALMACCGYGGPPYNFNQTMECGSFGSQVCPLGSKYISWDGVHYTEAANAIVASKILTTKYSKPNLAFDYFCTA</sequence>
<organism evidence="7 8">
    <name type="scientific">Musa acuminata subsp. malaccensis</name>
    <name type="common">Wild banana</name>
    <name type="synonym">Musa malaccensis</name>
    <dbReference type="NCBI Taxonomy" id="214687"/>
    <lineage>
        <taxon>Eukaryota</taxon>
        <taxon>Viridiplantae</taxon>
        <taxon>Streptophyta</taxon>
        <taxon>Embryophyta</taxon>
        <taxon>Tracheophyta</taxon>
        <taxon>Spermatophyta</taxon>
        <taxon>Magnoliopsida</taxon>
        <taxon>Liliopsida</taxon>
        <taxon>Zingiberales</taxon>
        <taxon>Musaceae</taxon>
        <taxon>Musa</taxon>
    </lineage>
</organism>
<dbReference type="AlphaFoldDB" id="A0A804K3F7"/>
<dbReference type="KEGG" id="mus:103993704"/>
<dbReference type="Gene3D" id="3.40.50.1110">
    <property type="entry name" value="SGNH hydrolase"/>
    <property type="match status" value="1"/>
</dbReference>
<reference evidence="7" key="2">
    <citation type="submission" date="2021-05" db="UniProtKB">
        <authorList>
            <consortium name="EnsemblPlants"/>
        </authorList>
    </citation>
    <scope>IDENTIFICATION</scope>
    <source>
        <strain evidence="7">subsp. malaccensis</strain>
    </source>
</reference>
<proteinExistence type="inferred from homology"/>
<comment type="similarity">
    <text evidence="1">Belongs to the 'GDSL' lipolytic enzyme family.</text>
</comment>
<dbReference type="InterPro" id="IPR036514">
    <property type="entry name" value="SGNH_hydro_sf"/>
</dbReference>
<evidence type="ECO:0000256" key="3">
    <source>
        <dbReference type="ARBA" id="ARBA00022801"/>
    </source>
</evidence>
<protein>
    <submittedName>
        <fullName evidence="6">(wild Malaysian banana) hypothetical protein</fullName>
    </submittedName>
</protein>
<dbReference type="InterPro" id="IPR035669">
    <property type="entry name" value="SGNH_plant_lipase-like"/>
</dbReference>
<evidence type="ECO:0000256" key="2">
    <source>
        <dbReference type="ARBA" id="ARBA00022729"/>
    </source>
</evidence>
<gene>
    <name evidence="6" type="ORF">GSMUA_339740.1</name>
</gene>
<dbReference type="InParanoid" id="A0A804K3F7"/>
<evidence type="ECO:0000313" key="6">
    <source>
        <dbReference type="EMBL" id="CAG1830720.1"/>
    </source>
</evidence>
<evidence type="ECO:0000313" key="7">
    <source>
        <dbReference type="EnsemblPlants" id="Ma08_p06100.1"/>
    </source>
</evidence>
<dbReference type="SUPFAM" id="SSF52266">
    <property type="entry name" value="SGNH hydrolase"/>
    <property type="match status" value="1"/>
</dbReference>
<dbReference type="GO" id="GO:0016788">
    <property type="term" value="F:hydrolase activity, acting on ester bonds"/>
    <property type="evidence" value="ECO:0007669"/>
    <property type="project" value="InterPro"/>
</dbReference>
<reference evidence="6" key="1">
    <citation type="submission" date="2021-03" db="EMBL/GenBank/DDBJ databases">
        <authorList>
            <consortium name="Genoscope - CEA"/>
            <person name="William W."/>
        </authorList>
    </citation>
    <scope>NUCLEOTIDE SEQUENCE</scope>
    <source>
        <strain evidence="6">Doubled-haploid Pahang</strain>
    </source>
</reference>
<evidence type="ECO:0000313" key="8">
    <source>
        <dbReference type="Proteomes" id="UP000012960"/>
    </source>
</evidence>
<dbReference type="PANTHER" id="PTHR22835">
    <property type="entry name" value="ZINC FINGER FYVE DOMAIN CONTAINING PROTEIN"/>
    <property type="match status" value="1"/>
</dbReference>
<keyword evidence="8" id="KW-1185">Reference proteome</keyword>
<dbReference type="Proteomes" id="UP000012960">
    <property type="component" value="Unplaced"/>
</dbReference>